<dbReference type="PIRSF" id="PIRSF000847">
    <property type="entry name" value="Phos_ph_gly_syn"/>
    <property type="match status" value="1"/>
</dbReference>
<comment type="caution">
    <text evidence="18">The sequence shown here is derived from an EMBL/GenBank/DDBJ whole genome shotgun (WGS) entry which is preliminary data.</text>
</comment>
<feature type="transmembrane region" description="Helical" evidence="17">
    <location>
        <begin position="141"/>
        <end position="163"/>
    </location>
</feature>
<dbReference type="Pfam" id="PF01066">
    <property type="entry name" value="CDP-OH_P_transf"/>
    <property type="match status" value="1"/>
</dbReference>
<keyword evidence="14" id="KW-1208">Phospholipid metabolism</keyword>
<dbReference type="PROSITE" id="PS00379">
    <property type="entry name" value="CDP_ALCOHOL_P_TRANSF"/>
    <property type="match status" value="1"/>
</dbReference>
<comment type="subcellular location">
    <subcellularLocation>
        <location evidence="1">Membrane</location>
        <topology evidence="1">Multi-pass membrane protein</topology>
    </subcellularLocation>
</comment>
<evidence type="ECO:0000256" key="6">
    <source>
        <dbReference type="ARBA" id="ARBA00014944"/>
    </source>
</evidence>
<organism evidence="18 19">
    <name type="scientific">Teichococcus globiformis</name>
    <dbReference type="NCBI Taxonomy" id="2307229"/>
    <lineage>
        <taxon>Bacteria</taxon>
        <taxon>Pseudomonadati</taxon>
        <taxon>Pseudomonadota</taxon>
        <taxon>Alphaproteobacteria</taxon>
        <taxon>Acetobacterales</taxon>
        <taxon>Roseomonadaceae</taxon>
        <taxon>Roseomonas</taxon>
    </lineage>
</organism>
<feature type="transmembrane region" description="Helical" evidence="17">
    <location>
        <begin position="105"/>
        <end position="129"/>
    </location>
</feature>
<keyword evidence="13" id="KW-0594">Phospholipid biosynthesis</keyword>
<dbReference type="EMBL" id="JBHRTN010000018">
    <property type="protein sequence ID" value="MFC3126618.1"/>
    <property type="molecule type" value="Genomic_DNA"/>
</dbReference>
<dbReference type="InterPro" id="IPR004570">
    <property type="entry name" value="Phosphatidylglycerol_P_synth"/>
</dbReference>
<comment type="similarity">
    <text evidence="4 16">Belongs to the CDP-alcohol phosphatidyltransferase class-I family.</text>
</comment>
<comment type="catalytic activity">
    <reaction evidence="15">
        <text>a CDP-1,2-diacyl-sn-glycerol + sn-glycerol 3-phosphate = a 1,2-diacyl-sn-glycero-3-phospho-(1'-sn-glycero-3'-phosphate) + CMP + H(+)</text>
        <dbReference type="Rhea" id="RHEA:12593"/>
        <dbReference type="ChEBI" id="CHEBI:15378"/>
        <dbReference type="ChEBI" id="CHEBI:57597"/>
        <dbReference type="ChEBI" id="CHEBI:58332"/>
        <dbReference type="ChEBI" id="CHEBI:60110"/>
        <dbReference type="ChEBI" id="CHEBI:60377"/>
        <dbReference type="EC" id="2.7.8.5"/>
    </reaction>
</comment>
<sequence length="206" mass="21681">MGSEPAERSGAGAAGGGLLRLLPNAITLARLCAVPATLWLIIHDRLDHAFYLFAAAGLSDALDGWLARRWQVQSPFGAALDPLADKALLICTYIGLAWRGVLPDWLAMLVVFRDVLIMGGVVLLGYLGTVPRMAPLRISKWNTAAQILLAAAALLVAGFALPGDRVLDWLIWAVAATTLLSGLAYVVHALRGGPADDAGKGPEAPK</sequence>
<name>A0ABV7G1P6_9PROT</name>
<protein>
    <recommendedName>
        <fullName evidence="6">CDP-diacylglycerol--glycerol-3-phosphate 3-phosphatidyltransferase</fullName>
        <ecNumber evidence="5">2.7.8.5</ecNumber>
    </recommendedName>
</protein>
<evidence type="ECO:0000313" key="18">
    <source>
        <dbReference type="EMBL" id="MFC3126618.1"/>
    </source>
</evidence>
<gene>
    <name evidence="18" type="ORF">ACFOD4_16255</name>
</gene>
<accession>A0ABV7G1P6</accession>
<evidence type="ECO:0000256" key="8">
    <source>
        <dbReference type="ARBA" id="ARBA00022679"/>
    </source>
</evidence>
<evidence type="ECO:0000256" key="9">
    <source>
        <dbReference type="ARBA" id="ARBA00022692"/>
    </source>
</evidence>
<keyword evidence="19" id="KW-1185">Reference proteome</keyword>
<reference evidence="19" key="1">
    <citation type="journal article" date="2019" name="Int. J. Syst. Evol. Microbiol.">
        <title>The Global Catalogue of Microorganisms (GCM) 10K type strain sequencing project: providing services to taxonomists for standard genome sequencing and annotation.</title>
        <authorList>
            <consortium name="The Broad Institute Genomics Platform"/>
            <consortium name="The Broad Institute Genome Sequencing Center for Infectious Disease"/>
            <person name="Wu L."/>
            <person name="Ma J."/>
        </authorList>
    </citation>
    <scope>NUCLEOTIDE SEQUENCE [LARGE SCALE GENOMIC DNA]</scope>
    <source>
        <strain evidence="19">KCTC 52094</strain>
    </source>
</reference>
<evidence type="ECO:0000256" key="1">
    <source>
        <dbReference type="ARBA" id="ARBA00004141"/>
    </source>
</evidence>
<proteinExistence type="inferred from homology"/>
<evidence type="ECO:0000256" key="2">
    <source>
        <dbReference type="ARBA" id="ARBA00005042"/>
    </source>
</evidence>
<dbReference type="Proteomes" id="UP001595593">
    <property type="component" value="Unassembled WGS sequence"/>
</dbReference>
<dbReference type="InterPro" id="IPR048254">
    <property type="entry name" value="CDP_ALCOHOL_P_TRANSF_CS"/>
</dbReference>
<keyword evidence="7" id="KW-0444">Lipid biosynthesis</keyword>
<evidence type="ECO:0000256" key="5">
    <source>
        <dbReference type="ARBA" id="ARBA00013170"/>
    </source>
</evidence>
<evidence type="ECO:0000256" key="14">
    <source>
        <dbReference type="ARBA" id="ARBA00023264"/>
    </source>
</evidence>
<dbReference type="PANTHER" id="PTHR14269:SF62">
    <property type="entry name" value="CDP-DIACYLGLYCEROL--GLYCEROL-3-PHOSPHATE 3-PHOSPHATIDYLTRANSFERASE 1, CHLOROPLASTIC"/>
    <property type="match status" value="1"/>
</dbReference>
<evidence type="ECO:0000256" key="16">
    <source>
        <dbReference type="RuleBase" id="RU003750"/>
    </source>
</evidence>
<comment type="pathway">
    <text evidence="3">Lipid metabolism.</text>
</comment>
<dbReference type="InterPro" id="IPR043130">
    <property type="entry name" value="CDP-OH_PTrfase_TM_dom"/>
</dbReference>
<keyword evidence="11" id="KW-0443">Lipid metabolism</keyword>
<feature type="transmembrane region" description="Helical" evidence="17">
    <location>
        <begin position="21"/>
        <end position="42"/>
    </location>
</feature>
<evidence type="ECO:0000313" key="19">
    <source>
        <dbReference type="Proteomes" id="UP001595593"/>
    </source>
</evidence>
<dbReference type="PANTHER" id="PTHR14269">
    <property type="entry name" value="CDP-DIACYLGLYCEROL--GLYCEROL-3-PHOSPHATE 3-PHOSPHATIDYLTRANSFERASE-RELATED"/>
    <property type="match status" value="1"/>
</dbReference>
<keyword evidence="10 17" id="KW-1133">Transmembrane helix</keyword>
<evidence type="ECO:0000256" key="11">
    <source>
        <dbReference type="ARBA" id="ARBA00023098"/>
    </source>
</evidence>
<dbReference type="InterPro" id="IPR000462">
    <property type="entry name" value="CDP-OH_P_trans"/>
</dbReference>
<evidence type="ECO:0000256" key="10">
    <source>
        <dbReference type="ARBA" id="ARBA00022989"/>
    </source>
</evidence>
<feature type="transmembrane region" description="Helical" evidence="17">
    <location>
        <begin position="169"/>
        <end position="190"/>
    </location>
</feature>
<keyword evidence="12 17" id="KW-0472">Membrane</keyword>
<keyword evidence="9 17" id="KW-0812">Transmembrane</keyword>
<evidence type="ECO:0000256" key="3">
    <source>
        <dbReference type="ARBA" id="ARBA00005189"/>
    </source>
</evidence>
<evidence type="ECO:0000256" key="7">
    <source>
        <dbReference type="ARBA" id="ARBA00022516"/>
    </source>
</evidence>
<keyword evidence="8 16" id="KW-0808">Transferase</keyword>
<evidence type="ECO:0000256" key="12">
    <source>
        <dbReference type="ARBA" id="ARBA00023136"/>
    </source>
</evidence>
<dbReference type="GO" id="GO:0016740">
    <property type="term" value="F:transferase activity"/>
    <property type="evidence" value="ECO:0007669"/>
    <property type="project" value="UniProtKB-KW"/>
</dbReference>
<dbReference type="EC" id="2.7.8.5" evidence="5"/>
<dbReference type="Gene3D" id="1.20.120.1760">
    <property type="match status" value="1"/>
</dbReference>
<evidence type="ECO:0000256" key="13">
    <source>
        <dbReference type="ARBA" id="ARBA00023209"/>
    </source>
</evidence>
<evidence type="ECO:0000256" key="17">
    <source>
        <dbReference type="SAM" id="Phobius"/>
    </source>
</evidence>
<dbReference type="InterPro" id="IPR050324">
    <property type="entry name" value="CDP-alcohol_PTase-I"/>
</dbReference>
<comment type="pathway">
    <text evidence="2">Phospholipid metabolism; phosphatidylglycerol biosynthesis; phosphatidylglycerol from CDP-diacylglycerol: step 1/2.</text>
</comment>
<evidence type="ECO:0000256" key="15">
    <source>
        <dbReference type="ARBA" id="ARBA00048586"/>
    </source>
</evidence>
<dbReference type="RefSeq" id="WP_379598060.1">
    <property type="nucleotide sequence ID" value="NZ_JBHRTN010000018.1"/>
</dbReference>
<evidence type="ECO:0000256" key="4">
    <source>
        <dbReference type="ARBA" id="ARBA00010441"/>
    </source>
</evidence>